<dbReference type="InterPro" id="IPR036291">
    <property type="entry name" value="NAD(P)-bd_dom_sf"/>
</dbReference>
<dbReference type="Pfam" id="PF00106">
    <property type="entry name" value="adh_short"/>
    <property type="match status" value="1"/>
</dbReference>
<dbReference type="InterPro" id="IPR002347">
    <property type="entry name" value="SDR_fam"/>
</dbReference>
<dbReference type="EMBL" id="CP001291">
    <property type="protein sequence ID" value="ACK73239.1"/>
    <property type="molecule type" value="Genomic_DNA"/>
</dbReference>
<dbReference type="HOGENOM" id="CLU_010194_2_6_3"/>
<dbReference type="OrthoDB" id="9803333at2"/>
<keyword evidence="5" id="KW-1185">Reference proteome</keyword>
<dbReference type="GO" id="GO:0016491">
    <property type="term" value="F:oxidoreductase activity"/>
    <property type="evidence" value="ECO:0007669"/>
    <property type="project" value="UniProtKB-KW"/>
</dbReference>
<dbReference type="GO" id="GO:0016020">
    <property type="term" value="C:membrane"/>
    <property type="evidence" value="ECO:0007669"/>
    <property type="project" value="TreeGrafter"/>
</dbReference>
<dbReference type="Gene3D" id="3.40.50.720">
    <property type="entry name" value="NAD(P)-binding Rossmann-like Domain"/>
    <property type="match status" value="1"/>
</dbReference>
<dbReference type="KEGG" id="cyc:PCC7424_4882"/>
<gene>
    <name evidence="4" type="ordered locus">PCC7424_4882</name>
</gene>
<accession>B7KEC1</accession>
<dbReference type="PANTHER" id="PTHR44196">
    <property type="entry name" value="DEHYDROGENASE/REDUCTASE SDR FAMILY MEMBER 7B"/>
    <property type="match status" value="1"/>
</dbReference>
<dbReference type="STRING" id="65393.PCC7424_4882"/>
<dbReference type="eggNOG" id="COG3967">
    <property type="taxonomic scope" value="Bacteria"/>
</dbReference>
<dbReference type="RefSeq" id="WP_015956821.1">
    <property type="nucleotide sequence ID" value="NC_011729.1"/>
</dbReference>
<evidence type="ECO:0000313" key="4">
    <source>
        <dbReference type="EMBL" id="ACK73239.1"/>
    </source>
</evidence>
<dbReference type="InterPro" id="IPR020904">
    <property type="entry name" value="Sc_DH/Rdtase_CS"/>
</dbReference>
<sequence>MELSNHTVLITGGSSGIGLELAREFQKRRNHVIVCSRNPQRLALTKEVLGDIETIECDLAIDAELYNLVDFITAKTDKLSILVNNAGIQFNSNFLASELLLENIDQEIAVNFNALVKLSRLCLPLLRQNSQSAIVNISSGLAFSPKKSAPVYCATKAAVHIFSKALRYQMEDQAPNIAVFEGILPLVDTPMTKGRGDGQKISPRQVAQEILSAMEKDQYEIYVGKVKLLMLMRRFLPHLADKILRNS</sequence>
<evidence type="ECO:0000256" key="1">
    <source>
        <dbReference type="ARBA" id="ARBA00006484"/>
    </source>
</evidence>
<comment type="similarity">
    <text evidence="1 3">Belongs to the short-chain dehydrogenases/reductases (SDR) family.</text>
</comment>
<dbReference type="PRINTS" id="PR00081">
    <property type="entry name" value="GDHRDH"/>
</dbReference>
<dbReference type="PRINTS" id="PR00080">
    <property type="entry name" value="SDRFAMILY"/>
</dbReference>
<evidence type="ECO:0000256" key="3">
    <source>
        <dbReference type="RuleBase" id="RU000363"/>
    </source>
</evidence>
<dbReference type="AlphaFoldDB" id="B7KEC1"/>
<dbReference type="PANTHER" id="PTHR44196:SF1">
    <property type="entry name" value="DEHYDROGENASE_REDUCTASE SDR FAMILY MEMBER 7B"/>
    <property type="match status" value="1"/>
</dbReference>
<dbReference type="PROSITE" id="PS00061">
    <property type="entry name" value="ADH_SHORT"/>
    <property type="match status" value="1"/>
</dbReference>
<evidence type="ECO:0000256" key="2">
    <source>
        <dbReference type="ARBA" id="ARBA00023002"/>
    </source>
</evidence>
<proteinExistence type="inferred from homology"/>
<protein>
    <submittedName>
        <fullName evidence="4">Short-chain dehydrogenase/reductase SDR</fullName>
    </submittedName>
</protein>
<organism evidence="4 5">
    <name type="scientific">Gloeothece citriformis (strain PCC 7424)</name>
    <name type="common">Cyanothece sp. (strain PCC 7424)</name>
    <dbReference type="NCBI Taxonomy" id="65393"/>
    <lineage>
        <taxon>Bacteria</taxon>
        <taxon>Bacillati</taxon>
        <taxon>Cyanobacteriota</taxon>
        <taxon>Cyanophyceae</taxon>
        <taxon>Oscillatoriophycideae</taxon>
        <taxon>Chroococcales</taxon>
        <taxon>Aphanothecaceae</taxon>
        <taxon>Gloeothece</taxon>
        <taxon>Gloeothece citriformis</taxon>
    </lineage>
</organism>
<dbReference type="Proteomes" id="UP000002384">
    <property type="component" value="Chromosome"/>
</dbReference>
<keyword evidence="2" id="KW-0560">Oxidoreductase</keyword>
<evidence type="ECO:0000313" key="5">
    <source>
        <dbReference type="Proteomes" id="UP000002384"/>
    </source>
</evidence>
<reference evidence="5" key="1">
    <citation type="journal article" date="2011" name="MBio">
        <title>Novel metabolic attributes of the genus Cyanothece, comprising a group of unicellular nitrogen-fixing Cyanobacteria.</title>
        <authorList>
            <person name="Bandyopadhyay A."/>
            <person name="Elvitigala T."/>
            <person name="Welsh E."/>
            <person name="Stockel J."/>
            <person name="Liberton M."/>
            <person name="Min H."/>
            <person name="Sherman L.A."/>
            <person name="Pakrasi H.B."/>
        </authorList>
    </citation>
    <scope>NUCLEOTIDE SEQUENCE [LARGE SCALE GENOMIC DNA]</scope>
    <source>
        <strain evidence="5">PCC 7424</strain>
    </source>
</reference>
<name>B7KEC1_GLOC7</name>
<dbReference type="SUPFAM" id="SSF51735">
    <property type="entry name" value="NAD(P)-binding Rossmann-fold domains"/>
    <property type="match status" value="1"/>
</dbReference>